<gene>
    <name evidence="2" type="ORF">FF100_29420</name>
</gene>
<organism evidence="2 3">
    <name type="scientific">Methylobacterium terricola</name>
    <dbReference type="NCBI Taxonomy" id="2583531"/>
    <lineage>
        <taxon>Bacteria</taxon>
        <taxon>Pseudomonadati</taxon>
        <taxon>Pseudomonadota</taxon>
        <taxon>Alphaproteobacteria</taxon>
        <taxon>Hyphomicrobiales</taxon>
        <taxon>Methylobacteriaceae</taxon>
        <taxon>Methylobacterium</taxon>
    </lineage>
</organism>
<feature type="compositionally biased region" description="Basic and acidic residues" evidence="1">
    <location>
        <begin position="22"/>
        <end position="31"/>
    </location>
</feature>
<name>A0A5C4LB04_9HYPH</name>
<dbReference type="Proteomes" id="UP000305267">
    <property type="component" value="Unassembled WGS sequence"/>
</dbReference>
<evidence type="ECO:0000313" key="3">
    <source>
        <dbReference type="Proteomes" id="UP000305267"/>
    </source>
</evidence>
<dbReference type="EMBL" id="VDDA01000023">
    <property type="protein sequence ID" value="TNC08455.1"/>
    <property type="molecule type" value="Genomic_DNA"/>
</dbReference>
<sequence>MATAMTGLVRNFGAPSLAKTFNEGDHPRDASGRWTSGDHAVDNATFQPEDEARMHAIDARLDRHLGNIHAARKQAAEHITALKRIGATVEKEHAKALDALTEHNEVLGEYGFAESESTDVDDADEFRSSIDDALDVLKPHVTAAKLK</sequence>
<feature type="region of interest" description="Disordered" evidence="1">
    <location>
        <begin position="19"/>
        <end position="48"/>
    </location>
</feature>
<protein>
    <submittedName>
        <fullName evidence="2">Uncharacterized protein</fullName>
    </submittedName>
</protein>
<reference evidence="2 3" key="1">
    <citation type="submission" date="2019-06" db="EMBL/GenBank/DDBJ databases">
        <title>Genome of Methylobacterium sp. 17Sr1-39.</title>
        <authorList>
            <person name="Seo T."/>
        </authorList>
    </citation>
    <scope>NUCLEOTIDE SEQUENCE [LARGE SCALE GENOMIC DNA]</scope>
    <source>
        <strain evidence="2 3">17Sr1-39</strain>
    </source>
</reference>
<dbReference type="AlphaFoldDB" id="A0A5C4LB04"/>
<keyword evidence="3" id="KW-1185">Reference proteome</keyword>
<accession>A0A5C4LB04</accession>
<evidence type="ECO:0000256" key="1">
    <source>
        <dbReference type="SAM" id="MobiDB-lite"/>
    </source>
</evidence>
<proteinExistence type="predicted"/>
<comment type="caution">
    <text evidence="2">The sequence shown here is derived from an EMBL/GenBank/DDBJ whole genome shotgun (WGS) entry which is preliminary data.</text>
</comment>
<dbReference type="RefSeq" id="WP_139039377.1">
    <property type="nucleotide sequence ID" value="NZ_VDDA01000023.1"/>
</dbReference>
<evidence type="ECO:0000313" key="2">
    <source>
        <dbReference type="EMBL" id="TNC08455.1"/>
    </source>
</evidence>